<keyword evidence="6 7" id="KW-0472">Membrane</keyword>
<evidence type="ECO:0000256" key="6">
    <source>
        <dbReference type="ARBA" id="ARBA00023136"/>
    </source>
</evidence>
<evidence type="ECO:0000256" key="2">
    <source>
        <dbReference type="ARBA" id="ARBA00006679"/>
    </source>
</evidence>
<dbReference type="KEGG" id="lto:RGQ30_27270"/>
<organism evidence="8 9">
    <name type="scientific">Limnobacter thiooxidans</name>
    <dbReference type="NCBI Taxonomy" id="131080"/>
    <lineage>
        <taxon>Bacteria</taxon>
        <taxon>Pseudomonadati</taxon>
        <taxon>Pseudomonadota</taxon>
        <taxon>Betaproteobacteria</taxon>
        <taxon>Burkholderiales</taxon>
        <taxon>Burkholderiaceae</taxon>
        <taxon>Limnobacter</taxon>
    </lineage>
</organism>
<dbReference type="Proteomes" id="UP001329151">
    <property type="component" value="Chromosome"/>
</dbReference>
<dbReference type="AlphaFoldDB" id="A0AA86J3S1"/>
<dbReference type="InterPro" id="IPR032808">
    <property type="entry name" value="DoxX"/>
</dbReference>
<proteinExistence type="inferred from homology"/>
<keyword evidence="4 7" id="KW-0812">Transmembrane</keyword>
<reference evidence="8 9" key="1">
    <citation type="submission" date="2023-10" db="EMBL/GenBank/DDBJ databases">
        <title>Complete Genome Sequence of Limnobacter thiooxidans CS-K2T, Isolated from freshwater lake sediments in Bavaria, Germany.</title>
        <authorList>
            <person name="Naruki M."/>
            <person name="Watanabe A."/>
            <person name="Warashina T."/>
            <person name="Morita T."/>
            <person name="Arakawa K."/>
        </authorList>
    </citation>
    <scope>NUCLEOTIDE SEQUENCE [LARGE SCALE GENOMIC DNA]</scope>
    <source>
        <strain evidence="8 9">CS-K2</strain>
    </source>
</reference>
<dbReference type="InterPro" id="IPR051907">
    <property type="entry name" value="DoxX-like_oxidoreductase"/>
</dbReference>
<dbReference type="PANTHER" id="PTHR33452:SF1">
    <property type="entry name" value="INNER MEMBRANE PROTEIN YPHA-RELATED"/>
    <property type="match status" value="1"/>
</dbReference>
<keyword evidence="9" id="KW-1185">Reference proteome</keyword>
<evidence type="ECO:0000256" key="3">
    <source>
        <dbReference type="ARBA" id="ARBA00022475"/>
    </source>
</evidence>
<keyword evidence="3" id="KW-1003">Cell membrane</keyword>
<comment type="similarity">
    <text evidence="2">Belongs to the DoxX family.</text>
</comment>
<feature type="transmembrane region" description="Helical" evidence="7">
    <location>
        <begin position="129"/>
        <end position="147"/>
    </location>
</feature>
<evidence type="ECO:0000256" key="4">
    <source>
        <dbReference type="ARBA" id="ARBA00022692"/>
    </source>
</evidence>
<dbReference type="EMBL" id="AP028947">
    <property type="protein sequence ID" value="BET27226.1"/>
    <property type="molecule type" value="Genomic_DNA"/>
</dbReference>
<evidence type="ECO:0000313" key="8">
    <source>
        <dbReference type="EMBL" id="BET27226.1"/>
    </source>
</evidence>
<dbReference type="GO" id="GO:0005886">
    <property type="term" value="C:plasma membrane"/>
    <property type="evidence" value="ECO:0007669"/>
    <property type="project" value="UniProtKB-SubCell"/>
</dbReference>
<name>A0AA86J3S1_9BURK</name>
<evidence type="ECO:0000256" key="5">
    <source>
        <dbReference type="ARBA" id="ARBA00022989"/>
    </source>
</evidence>
<feature type="transmembrane region" description="Helical" evidence="7">
    <location>
        <begin position="62"/>
        <end position="82"/>
    </location>
</feature>
<evidence type="ECO:0000256" key="7">
    <source>
        <dbReference type="SAM" id="Phobius"/>
    </source>
</evidence>
<dbReference type="RefSeq" id="WP_130557672.1">
    <property type="nucleotide sequence ID" value="NZ_AP028947.1"/>
</dbReference>
<dbReference type="PANTHER" id="PTHR33452">
    <property type="entry name" value="OXIDOREDUCTASE CATD-RELATED"/>
    <property type="match status" value="1"/>
</dbReference>
<evidence type="ECO:0000256" key="1">
    <source>
        <dbReference type="ARBA" id="ARBA00004651"/>
    </source>
</evidence>
<sequence>MTSTSKIANGTSTLDTAFTNASSTIALIGRVLLAAMFVLAGIDKITGFEGTAGYIASVGLPFAELLTVVTIAVEIGAGLALIVGFQARIAALLLAGFTLAASVLFHNFWAMPAEQAYIQQLMFMKNLSVAGGLLMIVALGGGALGISKGK</sequence>
<protein>
    <submittedName>
        <fullName evidence="8">DoxX family protein</fullName>
    </submittedName>
</protein>
<feature type="transmembrane region" description="Helical" evidence="7">
    <location>
        <begin position="89"/>
        <end position="109"/>
    </location>
</feature>
<dbReference type="Pfam" id="PF07681">
    <property type="entry name" value="DoxX"/>
    <property type="match status" value="1"/>
</dbReference>
<gene>
    <name evidence="8" type="ORF">RGQ30_27270</name>
</gene>
<feature type="transmembrane region" description="Helical" evidence="7">
    <location>
        <begin position="21"/>
        <end position="42"/>
    </location>
</feature>
<accession>A0AA86J3S1</accession>
<keyword evidence="5 7" id="KW-1133">Transmembrane helix</keyword>
<comment type="subcellular location">
    <subcellularLocation>
        <location evidence="1">Cell membrane</location>
        <topology evidence="1">Multi-pass membrane protein</topology>
    </subcellularLocation>
</comment>
<evidence type="ECO:0000313" key="9">
    <source>
        <dbReference type="Proteomes" id="UP001329151"/>
    </source>
</evidence>